<dbReference type="PANTHER" id="PTHR30100">
    <property type="entry name" value="FATTY ACID/PHOSPHOLIPID SYNTHESIS PROTEIN PLSX"/>
    <property type="match status" value="1"/>
</dbReference>
<evidence type="ECO:0000313" key="11">
    <source>
        <dbReference type="EMBL" id="HIR09347.1"/>
    </source>
</evidence>
<keyword evidence="5 10" id="KW-0443">Lipid metabolism</keyword>
<evidence type="ECO:0000256" key="6">
    <source>
        <dbReference type="ARBA" id="ARBA00023209"/>
    </source>
</evidence>
<dbReference type="NCBIfam" id="TIGR00182">
    <property type="entry name" value="plsX"/>
    <property type="match status" value="1"/>
</dbReference>
<sequence length="347" mass="36500">MRILIDAMGGDHAPEAIVRGAIDAAAEFGVQIVLVGRGEAILKSLSALGLDTLPKGVEIANAEDVVEMTDDPANVVRTRRESSMVVGLRMLSEGAGDAFISAGSTGALLSAATLVVKRVKGIRRAALCPEIPTKTGSTLLIDCGANAECTPEFLAQFAVLGSIYAQRVQGKAQPKVALLNIGTEEGKGTQLQKDTFAMLQKAQDMGILQFVGNMEARDVMSGQVDVLVADGFSGNVLLKTIEGTASFMSGMLKEMFGKNLLTKVAALFCRDGITAFKKKLDYREVGGTMLLGISKPVVKAHGSSDARAIRSAVRQAMEAANGGMAEALKEQVQALNQLTKPQSDETT</sequence>
<dbReference type="GO" id="GO:0008654">
    <property type="term" value="P:phospholipid biosynthetic process"/>
    <property type="evidence" value="ECO:0007669"/>
    <property type="project" value="UniProtKB-KW"/>
</dbReference>
<keyword evidence="11" id="KW-0012">Acyltransferase</keyword>
<evidence type="ECO:0000256" key="5">
    <source>
        <dbReference type="ARBA" id="ARBA00023098"/>
    </source>
</evidence>
<comment type="similarity">
    <text evidence="10">Belongs to the PlsX family.</text>
</comment>
<dbReference type="Pfam" id="PF02504">
    <property type="entry name" value="FA_synthesis"/>
    <property type="match status" value="1"/>
</dbReference>
<dbReference type="InterPro" id="IPR003664">
    <property type="entry name" value="FA_synthesis"/>
</dbReference>
<protein>
    <recommendedName>
        <fullName evidence="8 10">Phosphate acyltransferase</fullName>
        <ecNumber evidence="8 10">2.3.1.274</ecNumber>
    </recommendedName>
    <alternativeName>
        <fullName evidence="10">Acyl-ACP phosphotransacylase</fullName>
    </alternativeName>
    <alternativeName>
        <fullName evidence="10">Acyl-[acyl-carrier-protein]--phosphate acyltransferase</fullName>
    </alternativeName>
    <alternativeName>
        <fullName evidence="10">Phosphate-acyl-ACP acyltransferase</fullName>
    </alternativeName>
</protein>
<evidence type="ECO:0000256" key="9">
    <source>
        <dbReference type="ARBA" id="ARBA00046608"/>
    </source>
</evidence>
<comment type="catalytic activity">
    <reaction evidence="1 10">
        <text>a fatty acyl-[ACP] + phosphate = an acyl phosphate + holo-[ACP]</text>
        <dbReference type="Rhea" id="RHEA:42292"/>
        <dbReference type="Rhea" id="RHEA-COMP:9685"/>
        <dbReference type="Rhea" id="RHEA-COMP:14125"/>
        <dbReference type="ChEBI" id="CHEBI:43474"/>
        <dbReference type="ChEBI" id="CHEBI:59918"/>
        <dbReference type="ChEBI" id="CHEBI:64479"/>
        <dbReference type="ChEBI" id="CHEBI:138651"/>
        <dbReference type="EC" id="2.3.1.274"/>
    </reaction>
</comment>
<evidence type="ECO:0000256" key="8">
    <source>
        <dbReference type="ARBA" id="ARBA00024069"/>
    </source>
</evidence>
<gene>
    <name evidence="10 11" type="primary">plsX</name>
    <name evidence="11" type="ORF">IAA70_02965</name>
</gene>
<keyword evidence="7 10" id="KW-1208">Phospholipid metabolism</keyword>
<keyword evidence="3 10" id="KW-0444">Lipid biosynthesis</keyword>
<dbReference type="Gene3D" id="3.40.718.10">
    <property type="entry name" value="Isopropylmalate Dehydrogenase"/>
    <property type="match status" value="1"/>
</dbReference>
<comment type="subcellular location">
    <subcellularLocation>
        <location evidence="10">Cytoplasm</location>
    </subcellularLocation>
    <text evidence="10">Associated with the membrane possibly through PlsY.</text>
</comment>
<evidence type="ECO:0000256" key="4">
    <source>
        <dbReference type="ARBA" id="ARBA00022679"/>
    </source>
</evidence>
<dbReference type="PIRSF" id="PIRSF002465">
    <property type="entry name" value="Phsphlp_syn_PlsX"/>
    <property type="match status" value="1"/>
</dbReference>
<evidence type="ECO:0000256" key="1">
    <source>
        <dbReference type="ARBA" id="ARBA00001232"/>
    </source>
</evidence>
<proteinExistence type="inferred from homology"/>
<evidence type="ECO:0000256" key="3">
    <source>
        <dbReference type="ARBA" id="ARBA00022516"/>
    </source>
</evidence>
<comment type="subunit">
    <text evidence="9 10">Homodimer. Probably interacts with PlsY.</text>
</comment>
<accession>A0A9D1A7N7</accession>
<name>A0A9D1A7N7_9FIRM</name>
<dbReference type="AlphaFoldDB" id="A0A9D1A7N7"/>
<dbReference type="GO" id="GO:0043811">
    <property type="term" value="F:phosphate:acyl-[acyl carrier protein] acyltransferase activity"/>
    <property type="evidence" value="ECO:0007669"/>
    <property type="project" value="UniProtKB-UniRule"/>
</dbReference>
<dbReference type="GO" id="GO:0006633">
    <property type="term" value="P:fatty acid biosynthetic process"/>
    <property type="evidence" value="ECO:0007669"/>
    <property type="project" value="UniProtKB-UniRule"/>
</dbReference>
<keyword evidence="6 10" id="KW-0594">Phospholipid biosynthesis</keyword>
<reference evidence="11" key="1">
    <citation type="submission" date="2020-10" db="EMBL/GenBank/DDBJ databases">
        <authorList>
            <person name="Gilroy R."/>
        </authorList>
    </citation>
    <scope>NUCLEOTIDE SEQUENCE</scope>
    <source>
        <strain evidence="11">ChiHjej9B8-7071</strain>
    </source>
</reference>
<keyword evidence="4 10" id="KW-0808">Transferase</keyword>
<dbReference type="PANTHER" id="PTHR30100:SF1">
    <property type="entry name" value="PHOSPHATE ACYLTRANSFERASE"/>
    <property type="match status" value="1"/>
</dbReference>
<comment type="pathway">
    <text evidence="10">Lipid metabolism; phospholipid metabolism.</text>
</comment>
<reference evidence="11" key="2">
    <citation type="journal article" date="2021" name="PeerJ">
        <title>Extensive microbial diversity within the chicken gut microbiome revealed by metagenomics and culture.</title>
        <authorList>
            <person name="Gilroy R."/>
            <person name="Ravi A."/>
            <person name="Getino M."/>
            <person name="Pursley I."/>
            <person name="Horton D.L."/>
            <person name="Alikhan N.F."/>
            <person name="Baker D."/>
            <person name="Gharbi K."/>
            <person name="Hall N."/>
            <person name="Watson M."/>
            <person name="Adriaenssens E.M."/>
            <person name="Foster-Nyarko E."/>
            <person name="Jarju S."/>
            <person name="Secka A."/>
            <person name="Antonio M."/>
            <person name="Oren A."/>
            <person name="Chaudhuri R.R."/>
            <person name="La Ragione R."/>
            <person name="Hildebrand F."/>
            <person name="Pallen M.J."/>
        </authorList>
    </citation>
    <scope>NUCLEOTIDE SEQUENCE</scope>
    <source>
        <strain evidence="11">ChiHjej9B8-7071</strain>
    </source>
</reference>
<dbReference type="Proteomes" id="UP000824258">
    <property type="component" value="Unassembled WGS sequence"/>
</dbReference>
<evidence type="ECO:0000256" key="7">
    <source>
        <dbReference type="ARBA" id="ARBA00023264"/>
    </source>
</evidence>
<dbReference type="EC" id="2.3.1.274" evidence="8 10"/>
<dbReference type="HAMAP" id="MF_00019">
    <property type="entry name" value="PlsX"/>
    <property type="match status" value="1"/>
</dbReference>
<evidence type="ECO:0000256" key="10">
    <source>
        <dbReference type="HAMAP-Rule" id="MF_00019"/>
    </source>
</evidence>
<evidence type="ECO:0000256" key="2">
    <source>
        <dbReference type="ARBA" id="ARBA00022490"/>
    </source>
</evidence>
<dbReference type="InterPro" id="IPR012281">
    <property type="entry name" value="Phospholipid_synth_PlsX-like"/>
</dbReference>
<comment type="caution">
    <text evidence="11">The sequence shown here is derived from an EMBL/GenBank/DDBJ whole genome shotgun (WGS) entry which is preliminary data.</text>
</comment>
<keyword evidence="2 10" id="KW-0963">Cytoplasm</keyword>
<organism evidence="11 12">
    <name type="scientific">Candidatus Avoscillospira stercoripullorum</name>
    <dbReference type="NCBI Taxonomy" id="2840709"/>
    <lineage>
        <taxon>Bacteria</taxon>
        <taxon>Bacillati</taxon>
        <taxon>Bacillota</taxon>
        <taxon>Clostridia</taxon>
        <taxon>Eubacteriales</taxon>
        <taxon>Oscillospiraceae</taxon>
        <taxon>Oscillospiraceae incertae sedis</taxon>
        <taxon>Candidatus Avoscillospira</taxon>
    </lineage>
</organism>
<evidence type="ECO:0000313" key="12">
    <source>
        <dbReference type="Proteomes" id="UP000824258"/>
    </source>
</evidence>
<comment type="function">
    <text evidence="10">Catalyzes the reversible formation of acyl-phosphate (acyl-PO(4)) from acyl-[acyl-carrier-protein] (acyl-ACP). This enzyme utilizes acyl-ACP as fatty acyl donor, but not acyl-CoA.</text>
</comment>
<dbReference type="SUPFAM" id="SSF53659">
    <property type="entry name" value="Isocitrate/Isopropylmalate dehydrogenase-like"/>
    <property type="match status" value="1"/>
</dbReference>
<dbReference type="GO" id="GO:0005737">
    <property type="term" value="C:cytoplasm"/>
    <property type="evidence" value="ECO:0007669"/>
    <property type="project" value="UniProtKB-SubCell"/>
</dbReference>
<dbReference type="EMBL" id="DVGD01000083">
    <property type="protein sequence ID" value="HIR09347.1"/>
    <property type="molecule type" value="Genomic_DNA"/>
</dbReference>